<protein>
    <recommendedName>
        <fullName evidence="4">Secreted protein</fullName>
    </recommendedName>
</protein>
<keyword evidence="1" id="KW-0732">Signal</keyword>
<evidence type="ECO:0000313" key="2">
    <source>
        <dbReference type="EMBL" id="QVT80418.1"/>
    </source>
</evidence>
<reference evidence="2 3" key="1">
    <citation type="submission" date="2021-05" db="EMBL/GenBank/DDBJ databases">
        <title>Complete genome of Nocardioides aquaticus KCTC 9944T isolated from meromictic and hypersaline Ekho Lake, Antarctica.</title>
        <authorList>
            <person name="Hwang K."/>
            <person name="Kim K.M."/>
            <person name="Choe H."/>
        </authorList>
    </citation>
    <scope>NUCLEOTIDE SEQUENCE [LARGE SCALE GENOMIC DNA]</scope>
    <source>
        <strain evidence="2 3">KCTC 9944</strain>
    </source>
</reference>
<sequence>MATAMRALILGASSALVLGLAPPTSAADATRTDPRGDAAAKYDLLSGKYVNSAQAFSVNAKVANLQNVTTQVRVSFATPAMKRRNSQFEVYAKRARGGARTKVLYSRSGGTWDRLNCSGLRATWKLDQDRFVVRVPQACLGEGVGKQTAYTSIGLPNREFADTLTRTVVRYR</sequence>
<keyword evidence="3" id="KW-1185">Reference proteome</keyword>
<feature type="signal peptide" evidence="1">
    <location>
        <begin position="1"/>
        <end position="26"/>
    </location>
</feature>
<evidence type="ECO:0000256" key="1">
    <source>
        <dbReference type="SAM" id="SignalP"/>
    </source>
</evidence>
<proteinExistence type="predicted"/>
<feature type="chain" id="PRO_5045737708" description="Secreted protein" evidence="1">
    <location>
        <begin position="27"/>
        <end position="172"/>
    </location>
</feature>
<dbReference type="RefSeq" id="WP_214055967.1">
    <property type="nucleotide sequence ID" value="NZ_BAAAHS010000074.1"/>
</dbReference>
<evidence type="ECO:0008006" key="4">
    <source>
        <dbReference type="Google" id="ProtNLM"/>
    </source>
</evidence>
<organism evidence="2 3">
    <name type="scientific">Nocardioides aquaticus</name>
    <dbReference type="NCBI Taxonomy" id="160826"/>
    <lineage>
        <taxon>Bacteria</taxon>
        <taxon>Bacillati</taxon>
        <taxon>Actinomycetota</taxon>
        <taxon>Actinomycetes</taxon>
        <taxon>Propionibacteriales</taxon>
        <taxon>Nocardioidaceae</taxon>
        <taxon>Nocardioides</taxon>
    </lineage>
</organism>
<evidence type="ECO:0000313" key="3">
    <source>
        <dbReference type="Proteomes" id="UP000679307"/>
    </source>
</evidence>
<accession>A0ABX8EP29</accession>
<dbReference type="EMBL" id="CP075371">
    <property type="protein sequence ID" value="QVT80418.1"/>
    <property type="molecule type" value="Genomic_DNA"/>
</dbReference>
<dbReference type="Proteomes" id="UP000679307">
    <property type="component" value="Chromosome"/>
</dbReference>
<name>A0ABX8EP29_9ACTN</name>
<gene>
    <name evidence="2" type="ORF">ENKNEFLB_02813</name>
</gene>